<evidence type="ECO:0000256" key="1">
    <source>
        <dbReference type="SAM" id="SignalP"/>
    </source>
</evidence>
<dbReference type="PROSITE" id="PS51257">
    <property type="entry name" value="PROKAR_LIPOPROTEIN"/>
    <property type="match status" value="1"/>
</dbReference>
<keyword evidence="3" id="KW-1185">Reference proteome</keyword>
<evidence type="ECO:0000313" key="2">
    <source>
        <dbReference type="EMBL" id="USY21035.1"/>
    </source>
</evidence>
<dbReference type="Proteomes" id="UP001055940">
    <property type="component" value="Chromosome"/>
</dbReference>
<name>A0ABY5DDB6_9ACTN</name>
<dbReference type="SUPFAM" id="SSF89392">
    <property type="entry name" value="Prokaryotic lipoproteins and lipoprotein localization factors"/>
    <property type="match status" value="1"/>
</dbReference>
<accession>A0ABY5DDB6</accession>
<protein>
    <recommendedName>
        <fullName evidence="4">Lipoprotein</fullName>
    </recommendedName>
</protein>
<dbReference type="EMBL" id="CP099837">
    <property type="protein sequence ID" value="USY21035.1"/>
    <property type="molecule type" value="Genomic_DNA"/>
</dbReference>
<dbReference type="Gene3D" id="2.50.20.20">
    <property type="match status" value="1"/>
</dbReference>
<proteinExistence type="predicted"/>
<evidence type="ECO:0000313" key="3">
    <source>
        <dbReference type="Proteomes" id="UP001055940"/>
    </source>
</evidence>
<gene>
    <name evidence="2" type="ORF">NE857_05180</name>
</gene>
<feature type="chain" id="PRO_5047429713" description="Lipoprotein" evidence="1">
    <location>
        <begin position="28"/>
        <end position="280"/>
    </location>
</feature>
<organism evidence="2 3">
    <name type="scientific">Nocardiopsis exhalans</name>
    <dbReference type="NCBI Taxonomy" id="163604"/>
    <lineage>
        <taxon>Bacteria</taxon>
        <taxon>Bacillati</taxon>
        <taxon>Actinomycetota</taxon>
        <taxon>Actinomycetes</taxon>
        <taxon>Streptosporangiales</taxon>
        <taxon>Nocardiopsidaceae</taxon>
        <taxon>Nocardiopsis</taxon>
    </lineage>
</organism>
<feature type="signal peptide" evidence="1">
    <location>
        <begin position="1"/>
        <end position="27"/>
    </location>
</feature>
<sequence>MQTRTPAVIAAGSLSLALALTACGNDAADEETTVEASEEQEQKGGLSDLLSSLGDTTVDLPNYTLTLESVGEEPEMGEVRITATFEVTDAPSAIRETVVMPFVGEMALVFMELAGEDISGYTPEEIGTIVTIYPDGEAPLTSNPMDSEAESEWVRGEGAAAEEVEDFFDIDSLPGLVSSFAELDEIEESGTEEVNGVETTVVEGTLTKEDIDNLDAEQKLAVIELVGSVSEDLNVSLWIDADGFPMRMEFDDSETEISMEFSEIGTTSFEMPAEDTITVV</sequence>
<keyword evidence="1" id="KW-0732">Signal</keyword>
<dbReference type="RefSeq" id="WP_254420022.1">
    <property type="nucleotide sequence ID" value="NZ_BAAAJB010000044.1"/>
</dbReference>
<reference evidence="2" key="1">
    <citation type="submission" date="2022-06" db="EMBL/GenBank/DDBJ databases">
        <authorList>
            <person name="Ping M."/>
        </authorList>
    </citation>
    <scope>NUCLEOTIDE SEQUENCE</scope>
    <source>
        <strain evidence="2">JCM11759T</strain>
    </source>
</reference>
<dbReference type="InterPro" id="IPR029046">
    <property type="entry name" value="LolA/LolB/LppX"/>
</dbReference>
<evidence type="ECO:0008006" key="4">
    <source>
        <dbReference type="Google" id="ProtNLM"/>
    </source>
</evidence>